<dbReference type="KEGG" id="ect:ECIAI39_1228"/>
<dbReference type="HOGENOM" id="CLU_1400579_0_0_6"/>
<reference evidence="2" key="1">
    <citation type="journal article" date="2009" name="PLoS Genet.">
        <title>Organised genome dynamics in the Escherichia coli species results in highly diverse adaptive paths.</title>
        <authorList>
            <person name="Touchon M."/>
            <person name="Hoede C."/>
            <person name="Tenaillon O."/>
            <person name="Barbe V."/>
            <person name="Baeriswyl S."/>
            <person name="Bidet P."/>
            <person name="Bingen E."/>
            <person name="Bonacorsi S."/>
            <person name="Bouchier C."/>
            <person name="Bouvet O."/>
            <person name="Calteau A."/>
            <person name="Chiapello H."/>
            <person name="Clermont O."/>
            <person name="Cruveiller S."/>
            <person name="Danchin A."/>
            <person name="Diard M."/>
            <person name="Dossat C."/>
            <person name="Karoui M.E."/>
            <person name="Frapy E."/>
            <person name="Garry L."/>
            <person name="Ghigo J.M."/>
            <person name="Gilles A.M."/>
            <person name="Johnson J."/>
            <person name="Le Bouguenec C."/>
            <person name="Lescat M."/>
            <person name="Mangenot S."/>
            <person name="Martinez-Jehanne V."/>
            <person name="Matic I."/>
            <person name="Nassif X."/>
            <person name="Oztas S."/>
            <person name="Petit M.A."/>
            <person name="Pichon C."/>
            <person name="Rouy Z."/>
            <person name="Ruf C.S."/>
            <person name="Schneider D."/>
            <person name="Tourret J."/>
            <person name="Vacherie B."/>
            <person name="Vallenet D."/>
            <person name="Medigue C."/>
            <person name="Rocha E.P.C."/>
            <person name="Denamur E."/>
        </authorList>
    </citation>
    <scope>NUCLEOTIDE SEQUENCE [LARGE SCALE GENOMIC DNA]</scope>
    <source>
        <strain evidence="2">IAI39 / ExPEC</strain>
    </source>
</reference>
<evidence type="ECO:0000313" key="2">
    <source>
        <dbReference type="Proteomes" id="UP000000749"/>
    </source>
</evidence>
<protein>
    <submittedName>
        <fullName evidence="1">Uncharacterized protein</fullName>
    </submittedName>
</protein>
<dbReference type="EMBL" id="CU928164">
    <property type="protein sequence ID" value="CAR17362.1"/>
    <property type="molecule type" value="Genomic_DNA"/>
</dbReference>
<accession>A0A0H3MFR9</accession>
<dbReference type="AlphaFoldDB" id="A0A0H3MFR9"/>
<evidence type="ECO:0000313" key="1">
    <source>
        <dbReference type="EMBL" id="CAR17362.1"/>
    </source>
</evidence>
<proteinExistence type="predicted"/>
<name>A0A0H3MFR9_ECO7I</name>
<organism evidence="1 2">
    <name type="scientific">Escherichia coli O7:K1 (strain IAI39 / ExPEC)</name>
    <dbReference type="NCBI Taxonomy" id="585057"/>
    <lineage>
        <taxon>Bacteria</taxon>
        <taxon>Pseudomonadati</taxon>
        <taxon>Pseudomonadota</taxon>
        <taxon>Gammaproteobacteria</taxon>
        <taxon>Enterobacterales</taxon>
        <taxon>Enterobacteriaceae</taxon>
        <taxon>Escherichia</taxon>
    </lineage>
</organism>
<dbReference type="Proteomes" id="UP000000749">
    <property type="component" value="Chromosome"/>
</dbReference>
<gene>
    <name evidence="1" type="ordered locus">ECIAI39_1228</name>
</gene>
<sequence>MHHFRAVARITRPFMLNGQQIDIPFFRHIKLMSQGTDIAVFFTRKRLMAKWTGKRHDNSGRILKAASVTRITRRANIRTPGAKIKQSKKPRIRRGFIARLKRIHTSDQWIRSDSCYVNSCRTFLAVLNFELNVLTFSQSFEAITLDSGEVYEHVFAAISRSNEAKTFRLVEPLNLTFNLCHLKNSLDCFLRPQA</sequence>